<feature type="transmembrane region" description="Helical" evidence="5">
    <location>
        <begin position="169"/>
        <end position="190"/>
    </location>
</feature>
<feature type="transmembrane region" description="Helical" evidence="5">
    <location>
        <begin position="396"/>
        <end position="415"/>
    </location>
</feature>
<keyword evidence="2 5" id="KW-0812">Transmembrane</keyword>
<protein>
    <submittedName>
        <fullName evidence="7">MFS transporter</fullName>
    </submittedName>
</protein>
<organism evidence="7 8">
    <name type="scientific">Leucobacter chromiireducens subsp. chromiireducens</name>
    <dbReference type="NCBI Taxonomy" id="660067"/>
    <lineage>
        <taxon>Bacteria</taxon>
        <taxon>Bacillati</taxon>
        <taxon>Actinomycetota</taxon>
        <taxon>Actinomycetes</taxon>
        <taxon>Micrococcales</taxon>
        <taxon>Microbacteriaceae</taxon>
        <taxon>Leucobacter</taxon>
    </lineage>
</organism>
<dbReference type="Pfam" id="PF07690">
    <property type="entry name" value="MFS_1"/>
    <property type="match status" value="1"/>
</dbReference>
<reference evidence="7 8" key="1">
    <citation type="submission" date="2018-09" db="EMBL/GenBank/DDBJ databases">
        <title>Comparative genomics of Leucobacter spp.</title>
        <authorList>
            <person name="Reis A.C."/>
            <person name="Kolvenbach B.A."/>
            <person name="Corvini P.F.X."/>
            <person name="Nunes O.C."/>
        </authorList>
    </citation>
    <scope>NUCLEOTIDE SEQUENCE [LARGE SCALE GENOMIC DNA]</scope>
    <source>
        <strain evidence="7 8">L-1</strain>
    </source>
</reference>
<feature type="transmembrane region" description="Helical" evidence="5">
    <location>
        <begin position="340"/>
        <end position="359"/>
    </location>
</feature>
<dbReference type="InterPro" id="IPR011701">
    <property type="entry name" value="MFS"/>
</dbReference>
<dbReference type="EMBL" id="QYAD01000001">
    <property type="protein sequence ID" value="MBL3688368.1"/>
    <property type="molecule type" value="Genomic_DNA"/>
</dbReference>
<dbReference type="Proteomes" id="UP001646141">
    <property type="component" value="Unassembled WGS sequence"/>
</dbReference>
<feature type="transmembrane region" description="Helical" evidence="5">
    <location>
        <begin position="83"/>
        <end position="102"/>
    </location>
</feature>
<accession>A0ABS1SJM4</accession>
<evidence type="ECO:0000256" key="3">
    <source>
        <dbReference type="ARBA" id="ARBA00022989"/>
    </source>
</evidence>
<evidence type="ECO:0000256" key="1">
    <source>
        <dbReference type="ARBA" id="ARBA00004651"/>
    </source>
</evidence>
<evidence type="ECO:0000256" key="5">
    <source>
        <dbReference type="SAM" id="Phobius"/>
    </source>
</evidence>
<sequence length="436" mass="44669">MTSPNAALRARAAHRWTVGVLVVFALLGMGFGSWLSRLPAVRDHLGASTLEMSVFGLTLALGSLTGLIFSGRTVTWLGPQRTLAVGIVGQAIAMPAAAALFWVGAPVPAAACLALFGIMFATSDVAMNVSGAAAERELGKPRMPLFHAAYSLGSVSSMGLGALAESLRIPVPVHLTTLFALLVLGVLLALRVVPNTAQASDVEPHASVHTGPIPTVTAADQAAAAAAQAARAAQKRPYSPWRDPRILIIGGIAMSMSLAEGTASDWLPLALTDGRGFANETAALTLGAFFVSMTLTRVAGSWLLGRFGRVLVLRGGALFVIVGVIVTILVPASWASVVGAVLWGIGCAFGFPVGISAAADNPRTAVRDVAAVSAIAYTAYLLGPMLIGFLGEHFGLLQAFWPLVAFAVFALVFAGTAREPEPAAKPAPGAAPGAPA</sequence>
<feature type="transmembrane region" description="Helical" evidence="5">
    <location>
        <begin position="108"/>
        <end position="133"/>
    </location>
</feature>
<dbReference type="PANTHER" id="PTHR23514:SF13">
    <property type="entry name" value="INNER MEMBRANE PROTEIN YBJJ"/>
    <property type="match status" value="1"/>
</dbReference>
<dbReference type="PANTHER" id="PTHR23514">
    <property type="entry name" value="BYPASS OF STOP CODON PROTEIN 6"/>
    <property type="match status" value="1"/>
</dbReference>
<dbReference type="Gene3D" id="1.20.1250.20">
    <property type="entry name" value="MFS general substrate transporter like domains"/>
    <property type="match status" value="2"/>
</dbReference>
<dbReference type="PROSITE" id="PS50850">
    <property type="entry name" value="MFS"/>
    <property type="match status" value="1"/>
</dbReference>
<dbReference type="RefSeq" id="WP_202380426.1">
    <property type="nucleotide sequence ID" value="NZ_BAAAMA010000003.1"/>
</dbReference>
<proteinExistence type="predicted"/>
<feature type="transmembrane region" description="Helical" evidence="5">
    <location>
        <begin position="52"/>
        <end position="71"/>
    </location>
</feature>
<feature type="transmembrane region" description="Helical" evidence="5">
    <location>
        <begin position="246"/>
        <end position="263"/>
    </location>
</feature>
<dbReference type="InterPro" id="IPR051788">
    <property type="entry name" value="MFS_Transporter"/>
</dbReference>
<dbReference type="InterPro" id="IPR036259">
    <property type="entry name" value="MFS_trans_sf"/>
</dbReference>
<keyword evidence="4 5" id="KW-0472">Membrane</keyword>
<keyword evidence="3 5" id="KW-1133">Transmembrane helix</keyword>
<feature type="transmembrane region" description="Helical" evidence="5">
    <location>
        <begin position="371"/>
        <end position="390"/>
    </location>
</feature>
<name>A0ABS1SJM4_9MICO</name>
<dbReference type="InterPro" id="IPR020846">
    <property type="entry name" value="MFS_dom"/>
</dbReference>
<gene>
    <name evidence="7" type="ORF">D3226_00120</name>
</gene>
<evidence type="ECO:0000313" key="7">
    <source>
        <dbReference type="EMBL" id="MBL3688368.1"/>
    </source>
</evidence>
<evidence type="ECO:0000313" key="8">
    <source>
        <dbReference type="Proteomes" id="UP001646141"/>
    </source>
</evidence>
<comment type="caution">
    <text evidence="7">The sequence shown here is derived from an EMBL/GenBank/DDBJ whole genome shotgun (WGS) entry which is preliminary data.</text>
</comment>
<feature type="transmembrane region" description="Helical" evidence="5">
    <location>
        <begin position="12"/>
        <end position="32"/>
    </location>
</feature>
<dbReference type="CDD" id="cd17393">
    <property type="entry name" value="MFS_MosC_like"/>
    <property type="match status" value="1"/>
</dbReference>
<comment type="subcellular location">
    <subcellularLocation>
        <location evidence="1">Cell membrane</location>
        <topology evidence="1">Multi-pass membrane protein</topology>
    </subcellularLocation>
</comment>
<feature type="transmembrane region" description="Helical" evidence="5">
    <location>
        <begin position="145"/>
        <end position="163"/>
    </location>
</feature>
<evidence type="ECO:0000256" key="4">
    <source>
        <dbReference type="ARBA" id="ARBA00023136"/>
    </source>
</evidence>
<feature type="domain" description="Major facilitator superfamily (MFS) profile" evidence="6">
    <location>
        <begin position="246"/>
        <end position="436"/>
    </location>
</feature>
<evidence type="ECO:0000259" key="6">
    <source>
        <dbReference type="PROSITE" id="PS50850"/>
    </source>
</evidence>
<keyword evidence="8" id="KW-1185">Reference proteome</keyword>
<feature type="transmembrane region" description="Helical" evidence="5">
    <location>
        <begin position="283"/>
        <end position="304"/>
    </location>
</feature>
<evidence type="ECO:0000256" key="2">
    <source>
        <dbReference type="ARBA" id="ARBA00022692"/>
    </source>
</evidence>
<feature type="transmembrane region" description="Helical" evidence="5">
    <location>
        <begin position="311"/>
        <end position="334"/>
    </location>
</feature>
<dbReference type="SUPFAM" id="SSF103473">
    <property type="entry name" value="MFS general substrate transporter"/>
    <property type="match status" value="1"/>
</dbReference>